<comment type="caution">
    <text evidence="3">The sequence shown here is derived from an EMBL/GenBank/DDBJ whole genome shotgun (WGS) entry which is preliminary data.</text>
</comment>
<dbReference type="RefSeq" id="WP_224414348.1">
    <property type="nucleotide sequence ID" value="NZ_JAGXFC010000001.1"/>
</dbReference>
<dbReference type="Proteomes" id="UP001319883">
    <property type="component" value="Unassembled WGS sequence"/>
</dbReference>
<keyword evidence="2" id="KW-0480">Metal-thiolate cluster</keyword>
<evidence type="ECO:0000256" key="1">
    <source>
        <dbReference type="ARBA" id="ARBA00022723"/>
    </source>
</evidence>
<organism evidence="3 4">
    <name type="scientific">Modicisalibacter tunisiensis</name>
    <dbReference type="NCBI Taxonomy" id="390637"/>
    <lineage>
        <taxon>Bacteria</taxon>
        <taxon>Pseudomonadati</taxon>
        <taxon>Pseudomonadota</taxon>
        <taxon>Gammaproteobacteria</taxon>
        <taxon>Oceanospirillales</taxon>
        <taxon>Halomonadaceae</taxon>
        <taxon>Modicisalibacter</taxon>
    </lineage>
</organism>
<dbReference type="Gene3D" id="2.30.170.10">
    <property type="match status" value="1"/>
</dbReference>
<dbReference type="EMBL" id="JAGXFD010000002">
    <property type="protein sequence ID" value="MBZ9569158.1"/>
    <property type="molecule type" value="Genomic_DNA"/>
</dbReference>
<dbReference type="SUPFAM" id="SSF57868">
    <property type="entry name" value="Metallothionein"/>
    <property type="match status" value="1"/>
</dbReference>
<evidence type="ECO:0000313" key="3">
    <source>
        <dbReference type="EMBL" id="MBZ9569158.1"/>
    </source>
</evidence>
<gene>
    <name evidence="3" type="ORF">KGQ91_15935</name>
</gene>
<dbReference type="InterPro" id="IPR000518">
    <property type="entry name" value="Metalthion_fam14_prok"/>
</dbReference>
<evidence type="ECO:0000313" key="4">
    <source>
        <dbReference type="Proteomes" id="UP001319883"/>
    </source>
</evidence>
<reference evidence="3 4" key="1">
    <citation type="submission" date="2021-05" db="EMBL/GenBank/DDBJ databases">
        <title>Petroleum and Energy Research Collection (APPE): ex situ preservation of microbial diversity associated with the oil industry and exploitation of its biotechnological potential.</title>
        <authorList>
            <person name="Paixao C.T.M."/>
            <person name="Gomes M.B."/>
            <person name="Oliveira V.M."/>
        </authorList>
    </citation>
    <scope>NUCLEOTIDE SEQUENCE [LARGE SCALE GENOMIC DNA]</scope>
    <source>
        <strain evidence="3 4">LIT2</strain>
    </source>
</reference>
<sequence>MDEKRICECPYCQCVVPDTALPVNGHYYCCSACASAHPDRQPCQDANCDCHRHGWGGIKT</sequence>
<name>A0ABS7X2M9_9GAMM</name>
<evidence type="ECO:0000256" key="2">
    <source>
        <dbReference type="ARBA" id="ARBA00022851"/>
    </source>
</evidence>
<dbReference type="InterPro" id="IPR017854">
    <property type="entry name" value="Metalthion_dom_sf"/>
</dbReference>
<keyword evidence="4" id="KW-1185">Reference proteome</keyword>
<accession>A0ABS7X2M9</accession>
<evidence type="ECO:0008006" key="5">
    <source>
        <dbReference type="Google" id="ProtNLM"/>
    </source>
</evidence>
<protein>
    <recommendedName>
        <fullName evidence="5">Metallothionein</fullName>
    </recommendedName>
</protein>
<proteinExistence type="predicted"/>
<keyword evidence="1" id="KW-0479">Metal-binding</keyword>
<dbReference type="Pfam" id="PF02069">
    <property type="entry name" value="Metallothio_Pro"/>
    <property type="match status" value="1"/>
</dbReference>